<proteinExistence type="predicted"/>
<keyword evidence="1" id="KW-1133">Transmembrane helix</keyword>
<feature type="transmembrane region" description="Helical" evidence="1">
    <location>
        <begin position="24"/>
        <end position="43"/>
    </location>
</feature>
<evidence type="ECO:0000256" key="1">
    <source>
        <dbReference type="SAM" id="Phobius"/>
    </source>
</evidence>
<gene>
    <name evidence="2" type="ORF">FHU35_12981</name>
</gene>
<comment type="caution">
    <text evidence="2">The sequence shown here is derived from an EMBL/GenBank/DDBJ whole genome shotgun (WGS) entry which is preliminary data.</text>
</comment>
<dbReference type="EMBL" id="VIWX01000002">
    <property type="protein sequence ID" value="TWF95980.1"/>
    <property type="molecule type" value="Genomic_DNA"/>
</dbReference>
<organism evidence="2 3">
    <name type="scientific">Saccharopolyspora dendranthemae</name>
    <dbReference type="NCBI Taxonomy" id="1181886"/>
    <lineage>
        <taxon>Bacteria</taxon>
        <taxon>Bacillati</taxon>
        <taxon>Actinomycetota</taxon>
        <taxon>Actinomycetes</taxon>
        <taxon>Pseudonocardiales</taxon>
        <taxon>Pseudonocardiaceae</taxon>
        <taxon>Saccharopolyspora</taxon>
    </lineage>
</organism>
<evidence type="ECO:0000313" key="3">
    <source>
        <dbReference type="Proteomes" id="UP000316184"/>
    </source>
</evidence>
<dbReference type="Proteomes" id="UP000316184">
    <property type="component" value="Unassembled WGS sequence"/>
</dbReference>
<accession>A0A561U9E0</accession>
<evidence type="ECO:0000313" key="2">
    <source>
        <dbReference type="EMBL" id="TWF95980.1"/>
    </source>
</evidence>
<name>A0A561U9E0_9PSEU</name>
<keyword evidence="1" id="KW-0812">Transmembrane</keyword>
<sequence>MQLLSDLIPTVFVKIRREPDVTELVLMLGFFAFAGIGWTAWDIRNDLRRRKLK</sequence>
<dbReference type="AlphaFoldDB" id="A0A561U9E0"/>
<keyword evidence="3" id="KW-1185">Reference proteome</keyword>
<keyword evidence="1" id="KW-0472">Membrane</keyword>
<reference evidence="2 3" key="1">
    <citation type="submission" date="2019-06" db="EMBL/GenBank/DDBJ databases">
        <title>Sequencing the genomes of 1000 actinobacteria strains.</title>
        <authorList>
            <person name="Klenk H.-P."/>
        </authorList>
    </citation>
    <scope>NUCLEOTIDE SEQUENCE [LARGE SCALE GENOMIC DNA]</scope>
    <source>
        <strain evidence="2 3">DSM 46699</strain>
    </source>
</reference>
<protein>
    <submittedName>
        <fullName evidence="2">Uncharacterized protein</fullName>
    </submittedName>
</protein>